<dbReference type="EMBL" id="JAWWNJ010000011">
    <property type="protein sequence ID" value="KAK7044330.1"/>
    <property type="molecule type" value="Genomic_DNA"/>
</dbReference>
<protein>
    <submittedName>
        <fullName evidence="2">Uncharacterized protein</fullName>
    </submittedName>
</protein>
<feature type="compositionally biased region" description="Basic residues" evidence="1">
    <location>
        <begin position="30"/>
        <end position="42"/>
    </location>
</feature>
<comment type="caution">
    <text evidence="2">The sequence shown here is derived from an EMBL/GenBank/DDBJ whole genome shotgun (WGS) entry which is preliminary data.</text>
</comment>
<name>A0AAW0D0H3_9AGAR</name>
<proteinExistence type="predicted"/>
<accession>A0AAW0D0H3</accession>
<keyword evidence="3" id="KW-1185">Reference proteome</keyword>
<feature type="compositionally biased region" description="Basic and acidic residues" evidence="1">
    <location>
        <begin position="43"/>
        <end position="66"/>
    </location>
</feature>
<evidence type="ECO:0000313" key="2">
    <source>
        <dbReference type="EMBL" id="KAK7044330.1"/>
    </source>
</evidence>
<dbReference type="AlphaFoldDB" id="A0AAW0D0H3"/>
<reference evidence="2 3" key="1">
    <citation type="journal article" date="2024" name="J Genomics">
        <title>Draft genome sequencing and assembly of Favolaschia claudopus CIRM-BRFM 2984 isolated from oak limbs.</title>
        <authorList>
            <person name="Navarro D."/>
            <person name="Drula E."/>
            <person name="Chaduli D."/>
            <person name="Cazenave R."/>
            <person name="Ahrendt S."/>
            <person name="Wang J."/>
            <person name="Lipzen A."/>
            <person name="Daum C."/>
            <person name="Barry K."/>
            <person name="Grigoriev I.V."/>
            <person name="Favel A."/>
            <person name="Rosso M.N."/>
            <person name="Martin F."/>
        </authorList>
    </citation>
    <scope>NUCLEOTIDE SEQUENCE [LARGE SCALE GENOMIC DNA]</scope>
    <source>
        <strain evidence="2 3">CIRM-BRFM 2984</strain>
    </source>
</reference>
<feature type="region of interest" description="Disordered" evidence="1">
    <location>
        <begin position="24"/>
        <end position="66"/>
    </location>
</feature>
<evidence type="ECO:0000256" key="1">
    <source>
        <dbReference type="SAM" id="MobiDB-lite"/>
    </source>
</evidence>
<dbReference type="Proteomes" id="UP001362999">
    <property type="component" value="Unassembled WGS sequence"/>
</dbReference>
<evidence type="ECO:0000313" key="3">
    <source>
        <dbReference type="Proteomes" id="UP001362999"/>
    </source>
</evidence>
<organism evidence="2 3">
    <name type="scientific">Favolaschia claudopus</name>
    <dbReference type="NCBI Taxonomy" id="2862362"/>
    <lineage>
        <taxon>Eukaryota</taxon>
        <taxon>Fungi</taxon>
        <taxon>Dikarya</taxon>
        <taxon>Basidiomycota</taxon>
        <taxon>Agaricomycotina</taxon>
        <taxon>Agaricomycetes</taxon>
        <taxon>Agaricomycetidae</taxon>
        <taxon>Agaricales</taxon>
        <taxon>Marasmiineae</taxon>
        <taxon>Mycenaceae</taxon>
        <taxon>Favolaschia</taxon>
    </lineage>
</organism>
<sequence length="342" mass="39137">MAYNMNDPAQRAIVHDRFMAGICPTLGPQRKTRARRHAKAAKLTKDRLAREAAEPNQTEEDKAQERRMEFFERQKQIRGRPRPPPRPKPTLVDIARENLQRSLGRPPQSYLHPIPRSKPARVSFALDDHPQGRPQARPSQVQVLSTGNIALPDGPGLAFRDRLAAYFGKEFAEECERQKKELKKVVYAQQERAQLEGVMRMVAAEILEVGSEKRRLEKAERGPAPDGLWFVQEGDVVFLARVDGEGPHMLVGYADEIRIKRDEDKRRTFFRMTLVDVNAHQIEAAWASSNNPSCREMGPGKRREVVDVFGDGGYARFENRAARRRRILEERKARSKKSKSPF</sequence>
<gene>
    <name evidence="2" type="ORF">R3P38DRAFT_3176592</name>
</gene>